<dbReference type="AlphaFoldDB" id="A0A326RRB0"/>
<dbReference type="InterPro" id="IPR029039">
    <property type="entry name" value="Flavoprotein-like_sf"/>
</dbReference>
<dbReference type="EMBL" id="QKTX01000007">
    <property type="protein sequence ID" value="PZV83050.1"/>
    <property type="molecule type" value="Genomic_DNA"/>
</dbReference>
<dbReference type="RefSeq" id="WP_111392868.1">
    <property type="nucleotide sequence ID" value="NZ_QKTX01000007.1"/>
</dbReference>
<dbReference type="GO" id="GO:0009055">
    <property type="term" value="F:electron transfer activity"/>
    <property type="evidence" value="ECO:0007669"/>
    <property type="project" value="TreeGrafter"/>
</dbReference>
<evidence type="ECO:0000313" key="4">
    <source>
        <dbReference type="Proteomes" id="UP000248917"/>
    </source>
</evidence>
<dbReference type="Pfam" id="PF02525">
    <property type="entry name" value="Flavodoxin_2"/>
    <property type="match status" value="1"/>
</dbReference>
<dbReference type="PANTHER" id="PTHR47307:SF1">
    <property type="entry name" value="GLUTATHIONE-REGULATED POTASSIUM-EFFLUX SYSTEM ANCILLARY PROTEIN KEFG"/>
    <property type="match status" value="1"/>
</dbReference>
<evidence type="ECO:0000313" key="3">
    <source>
        <dbReference type="EMBL" id="PZV83050.1"/>
    </source>
</evidence>
<keyword evidence="1" id="KW-0560">Oxidoreductase</keyword>
<dbReference type="Proteomes" id="UP000248917">
    <property type="component" value="Unassembled WGS sequence"/>
</dbReference>
<dbReference type="GO" id="GO:0003955">
    <property type="term" value="F:NAD(P)H dehydrogenase (quinone) activity"/>
    <property type="evidence" value="ECO:0007669"/>
    <property type="project" value="TreeGrafter"/>
</dbReference>
<proteinExistence type="predicted"/>
<name>A0A326RRB0_9BACT</name>
<dbReference type="Gene3D" id="3.40.50.360">
    <property type="match status" value="1"/>
</dbReference>
<reference evidence="3 4" key="1">
    <citation type="submission" date="2018-06" db="EMBL/GenBank/DDBJ databases">
        <title>Genomic Encyclopedia of Archaeal and Bacterial Type Strains, Phase II (KMG-II): from individual species to whole genera.</title>
        <authorList>
            <person name="Goeker M."/>
        </authorList>
    </citation>
    <scope>NUCLEOTIDE SEQUENCE [LARGE SCALE GENOMIC DNA]</scope>
    <source>
        <strain evidence="3 4">T4</strain>
    </source>
</reference>
<dbReference type="InterPro" id="IPR003680">
    <property type="entry name" value="Flavodoxin_fold"/>
</dbReference>
<feature type="domain" description="Flavodoxin-like fold" evidence="2">
    <location>
        <begin position="3"/>
        <end position="100"/>
    </location>
</feature>
<dbReference type="InterPro" id="IPR046980">
    <property type="entry name" value="KefG/KefF"/>
</dbReference>
<keyword evidence="4" id="KW-1185">Reference proteome</keyword>
<organism evidence="3 4">
    <name type="scientific">Algoriphagus aquaeductus</name>
    <dbReference type="NCBI Taxonomy" id="475299"/>
    <lineage>
        <taxon>Bacteria</taxon>
        <taxon>Pseudomonadati</taxon>
        <taxon>Bacteroidota</taxon>
        <taxon>Cytophagia</taxon>
        <taxon>Cytophagales</taxon>
        <taxon>Cyclobacteriaceae</taxon>
        <taxon>Algoriphagus</taxon>
    </lineage>
</organism>
<dbReference type="PANTHER" id="PTHR47307">
    <property type="entry name" value="GLUTATHIONE-REGULATED POTASSIUM-EFFLUX SYSTEM ANCILLARY PROTEIN KEFG"/>
    <property type="match status" value="1"/>
</dbReference>
<comment type="caution">
    <text evidence="3">The sequence shown here is derived from an EMBL/GenBank/DDBJ whole genome shotgun (WGS) entry which is preliminary data.</text>
</comment>
<evidence type="ECO:0000259" key="2">
    <source>
        <dbReference type="Pfam" id="PF02525"/>
    </source>
</evidence>
<gene>
    <name evidence="3" type="ORF">CLV31_1072</name>
</gene>
<protein>
    <submittedName>
        <fullName evidence="3">Flavodoxin-like protein</fullName>
    </submittedName>
</protein>
<dbReference type="SUPFAM" id="SSF52218">
    <property type="entry name" value="Flavoproteins"/>
    <property type="match status" value="1"/>
</dbReference>
<sequence length="112" mass="13409">MRKILVLFAHPKYEQSDVNHALLEPISHLENIEIRDLYELYPDFNIDIQKEQELLFQHEIIIWHHPIYWYSCPPLLKQWIDLVLEYGWAYGPGGVFLKNKCIPPTNPILQKK</sequence>
<evidence type="ECO:0000256" key="1">
    <source>
        <dbReference type="ARBA" id="ARBA00023002"/>
    </source>
</evidence>
<dbReference type="OrthoDB" id="652200at2"/>
<accession>A0A326RRB0</accession>
<dbReference type="GO" id="GO:0010181">
    <property type="term" value="F:FMN binding"/>
    <property type="evidence" value="ECO:0007669"/>
    <property type="project" value="TreeGrafter"/>
</dbReference>